<protein>
    <submittedName>
        <fullName evidence="3">Antithrombin-iii-like isoform 2 protein</fullName>
    </submittedName>
</protein>
<sequence length="306" mass="35392">NKEKSNGYYDENSLWFRADYRQPNRVDLIDKFTPLKSDPTIIKHSVNEVLKKTEDYIPQPVKLNKVKKYLEFILSSVLCFKGDIFLPNLLIHVPNWIAKPRTVLYPKLGMFVTELLYMNKTQSLYLLFPAVRSIVTNTWKVDEHISGLVERLTTKKGTDELRKMLDKQESSTEKLLIKKVIYPDFFELQYELPMDQLLTYLDRESLKPDEVSNLSSGGAMHRAYIKITPVNVVASAVNMFFTKNEAFFNLSEGIDNSECKNSFVWMIYDRPNRTILFIGVMNKNLQLPQVSSAEHTASSSNIVETK</sequence>
<dbReference type="Proteomes" id="UP000036403">
    <property type="component" value="Unassembled WGS sequence"/>
</dbReference>
<dbReference type="InterPro" id="IPR042185">
    <property type="entry name" value="Serpin_sf_2"/>
</dbReference>
<evidence type="ECO:0000313" key="4">
    <source>
        <dbReference type="Proteomes" id="UP000036403"/>
    </source>
</evidence>
<comment type="caution">
    <text evidence="3">The sequence shown here is derived from an EMBL/GenBank/DDBJ whole genome shotgun (WGS) entry which is preliminary data.</text>
</comment>
<keyword evidence="4" id="KW-1185">Reference proteome</keyword>
<dbReference type="AlphaFoldDB" id="A0A0J7K1P7"/>
<dbReference type="PaxDb" id="67767-A0A0J7K1P7"/>
<gene>
    <name evidence="3" type="ORF">RF55_18165</name>
</gene>
<dbReference type="STRING" id="67767.A0A0J7K1P7"/>
<keyword evidence="1" id="KW-0646">Protease inhibitor</keyword>
<dbReference type="InterPro" id="IPR036186">
    <property type="entry name" value="Serpin_sf"/>
</dbReference>
<keyword evidence="2" id="KW-0722">Serine protease inhibitor</keyword>
<dbReference type="InterPro" id="IPR042178">
    <property type="entry name" value="Serpin_sf_1"/>
</dbReference>
<dbReference type="GO" id="GO:0004867">
    <property type="term" value="F:serine-type endopeptidase inhibitor activity"/>
    <property type="evidence" value="ECO:0007669"/>
    <property type="project" value="UniProtKB-KW"/>
</dbReference>
<dbReference type="Gene3D" id="3.30.497.10">
    <property type="entry name" value="Antithrombin, subunit I, domain 2"/>
    <property type="match status" value="1"/>
</dbReference>
<feature type="non-terminal residue" evidence="3">
    <location>
        <position position="1"/>
    </location>
</feature>
<evidence type="ECO:0000256" key="1">
    <source>
        <dbReference type="ARBA" id="ARBA00022690"/>
    </source>
</evidence>
<dbReference type="SUPFAM" id="SSF56574">
    <property type="entry name" value="Serpins"/>
    <property type="match status" value="1"/>
</dbReference>
<dbReference type="Gene3D" id="2.30.39.10">
    <property type="entry name" value="Alpha-1-antitrypsin, domain 1"/>
    <property type="match status" value="1"/>
</dbReference>
<proteinExistence type="predicted"/>
<name>A0A0J7K1P7_LASNI</name>
<evidence type="ECO:0000313" key="3">
    <source>
        <dbReference type="EMBL" id="KMQ84219.1"/>
    </source>
</evidence>
<reference evidence="3 4" key="1">
    <citation type="submission" date="2015-04" db="EMBL/GenBank/DDBJ databases">
        <title>Lasius niger genome sequencing.</title>
        <authorList>
            <person name="Konorov E.A."/>
            <person name="Nikitin M.A."/>
            <person name="Kirill M.V."/>
            <person name="Chang P."/>
        </authorList>
    </citation>
    <scope>NUCLEOTIDE SEQUENCE [LARGE SCALE GENOMIC DNA]</scope>
    <source>
        <tissue evidence="3">Whole</tissue>
    </source>
</reference>
<dbReference type="EMBL" id="LBMM01017064">
    <property type="protein sequence ID" value="KMQ84219.1"/>
    <property type="molecule type" value="Genomic_DNA"/>
</dbReference>
<dbReference type="OrthoDB" id="7552414at2759"/>
<evidence type="ECO:0000256" key="2">
    <source>
        <dbReference type="ARBA" id="ARBA00022900"/>
    </source>
</evidence>
<organism evidence="3 4">
    <name type="scientific">Lasius niger</name>
    <name type="common">Black garden ant</name>
    <dbReference type="NCBI Taxonomy" id="67767"/>
    <lineage>
        <taxon>Eukaryota</taxon>
        <taxon>Metazoa</taxon>
        <taxon>Ecdysozoa</taxon>
        <taxon>Arthropoda</taxon>
        <taxon>Hexapoda</taxon>
        <taxon>Insecta</taxon>
        <taxon>Pterygota</taxon>
        <taxon>Neoptera</taxon>
        <taxon>Endopterygota</taxon>
        <taxon>Hymenoptera</taxon>
        <taxon>Apocrita</taxon>
        <taxon>Aculeata</taxon>
        <taxon>Formicoidea</taxon>
        <taxon>Formicidae</taxon>
        <taxon>Formicinae</taxon>
        <taxon>Lasius</taxon>
        <taxon>Lasius</taxon>
    </lineage>
</organism>
<accession>A0A0J7K1P7</accession>